<dbReference type="AlphaFoldDB" id="A0A2A8D119"/>
<dbReference type="Gene3D" id="3.40.50.720">
    <property type="entry name" value="NAD(P)-binding Rossmann-like Domain"/>
    <property type="match status" value="1"/>
</dbReference>
<dbReference type="SMART" id="SM00829">
    <property type="entry name" value="PKS_ER"/>
    <property type="match status" value="1"/>
</dbReference>
<dbReference type="PANTHER" id="PTHR44154">
    <property type="entry name" value="QUINONE OXIDOREDUCTASE"/>
    <property type="match status" value="1"/>
</dbReference>
<sequence>MNAWVIEEFGGPEVFRKTTRSVPSPGPDEVLIDVAATSVNPIDYKLRSGVAEAFAPDLPAILHGDVSGTVVAVGDDVDTFEVGDRVYGCAGGFKGAPHGALADFMPADADLLAPMPESLTFEQAAALPLVTITAWEALIEKATIGPTDHVLVHGATGGVGHVGLQIAHAHGAQVSVTASSSDALNMAMDLGADHGIRYDEEAVSDYVDRLTDGTGFDVVFDTVGGDNIERCFEATRLNGRMATIAAREEHNLLHAYVKGLSIHTVLMLIPMLHGVDRARHGQILRDANVLIEGGKLRPLVDERTFTFDDIGAAHEYTASGAHHGKVVVTRTAADPA</sequence>
<feature type="domain" description="Enoyl reductase (ER)" evidence="2">
    <location>
        <begin position="10"/>
        <end position="328"/>
    </location>
</feature>
<dbReference type="InterPro" id="IPR011032">
    <property type="entry name" value="GroES-like_sf"/>
</dbReference>
<dbReference type="OrthoDB" id="9787435at2"/>
<organism evidence="3 4">
    <name type="scientific">Longibacter salinarum</name>
    <dbReference type="NCBI Taxonomy" id="1850348"/>
    <lineage>
        <taxon>Bacteria</taxon>
        <taxon>Pseudomonadati</taxon>
        <taxon>Rhodothermota</taxon>
        <taxon>Rhodothermia</taxon>
        <taxon>Rhodothermales</taxon>
        <taxon>Salisaetaceae</taxon>
        <taxon>Longibacter</taxon>
    </lineage>
</organism>
<dbReference type="InterPro" id="IPR036291">
    <property type="entry name" value="NAD(P)-bd_dom_sf"/>
</dbReference>
<proteinExistence type="predicted"/>
<keyword evidence="4" id="KW-1185">Reference proteome</keyword>
<dbReference type="CDD" id="cd08272">
    <property type="entry name" value="MDR6"/>
    <property type="match status" value="1"/>
</dbReference>
<comment type="caution">
    <text evidence="3">The sequence shown here is derived from an EMBL/GenBank/DDBJ whole genome shotgun (WGS) entry which is preliminary data.</text>
</comment>
<evidence type="ECO:0000313" key="3">
    <source>
        <dbReference type="EMBL" id="PEN14659.1"/>
    </source>
</evidence>
<dbReference type="RefSeq" id="WP_098074831.1">
    <property type="nucleotide sequence ID" value="NZ_PDEQ01000002.1"/>
</dbReference>
<name>A0A2A8D119_9BACT</name>
<gene>
    <name evidence="3" type="ORF">CRI94_04460</name>
</gene>
<dbReference type="Gene3D" id="3.90.180.10">
    <property type="entry name" value="Medium-chain alcohol dehydrogenases, catalytic domain"/>
    <property type="match status" value="1"/>
</dbReference>
<dbReference type="InterPro" id="IPR051603">
    <property type="entry name" value="Zinc-ADH_QOR/CCCR"/>
</dbReference>
<dbReference type="SUPFAM" id="SSF51735">
    <property type="entry name" value="NAD(P)-binding Rossmann-fold domains"/>
    <property type="match status" value="1"/>
</dbReference>
<dbReference type="Proteomes" id="UP000220102">
    <property type="component" value="Unassembled WGS sequence"/>
</dbReference>
<keyword evidence="1" id="KW-0521">NADP</keyword>
<dbReference type="Pfam" id="PF08240">
    <property type="entry name" value="ADH_N"/>
    <property type="match status" value="1"/>
</dbReference>
<dbReference type="EMBL" id="PDEQ01000002">
    <property type="protein sequence ID" value="PEN14659.1"/>
    <property type="molecule type" value="Genomic_DNA"/>
</dbReference>
<dbReference type="InterPro" id="IPR020843">
    <property type="entry name" value="ER"/>
</dbReference>
<evidence type="ECO:0000256" key="1">
    <source>
        <dbReference type="ARBA" id="ARBA00022857"/>
    </source>
</evidence>
<dbReference type="PANTHER" id="PTHR44154:SF1">
    <property type="entry name" value="QUINONE OXIDOREDUCTASE"/>
    <property type="match status" value="1"/>
</dbReference>
<dbReference type="InterPro" id="IPR013154">
    <property type="entry name" value="ADH-like_N"/>
</dbReference>
<dbReference type="Pfam" id="PF13602">
    <property type="entry name" value="ADH_zinc_N_2"/>
    <property type="match status" value="1"/>
</dbReference>
<dbReference type="GO" id="GO:0016491">
    <property type="term" value="F:oxidoreductase activity"/>
    <property type="evidence" value="ECO:0007669"/>
    <property type="project" value="InterPro"/>
</dbReference>
<protein>
    <submittedName>
        <fullName evidence="3">Quinone oxidoreductase</fullName>
    </submittedName>
</protein>
<evidence type="ECO:0000259" key="2">
    <source>
        <dbReference type="SMART" id="SM00829"/>
    </source>
</evidence>
<accession>A0A2A8D119</accession>
<dbReference type="SUPFAM" id="SSF50129">
    <property type="entry name" value="GroES-like"/>
    <property type="match status" value="1"/>
</dbReference>
<evidence type="ECO:0000313" key="4">
    <source>
        <dbReference type="Proteomes" id="UP000220102"/>
    </source>
</evidence>
<reference evidence="3 4" key="1">
    <citation type="submission" date="2017-10" db="EMBL/GenBank/DDBJ databases">
        <title>Draft genome of Longibacter Salinarum.</title>
        <authorList>
            <person name="Goh K.M."/>
            <person name="Shamsir M.S."/>
            <person name="Lim S.W."/>
        </authorList>
    </citation>
    <scope>NUCLEOTIDE SEQUENCE [LARGE SCALE GENOMIC DNA]</scope>
    <source>
        <strain evidence="3 4">KCTC 52045</strain>
    </source>
</reference>